<comment type="caution">
    <text evidence="15">The sequence shown here is derived from an EMBL/GenBank/DDBJ whole genome shotgun (WGS) entry which is preliminary data.</text>
</comment>
<keyword evidence="10 13" id="KW-0411">Iron-sulfur</keyword>
<evidence type="ECO:0000256" key="13">
    <source>
        <dbReference type="RuleBase" id="RU364075"/>
    </source>
</evidence>
<evidence type="ECO:0000256" key="6">
    <source>
        <dbReference type="ARBA" id="ARBA00022679"/>
    </source>
</evidence>
<evidence type="ECO:0000256" key="11">
    <source>
        <dbReference type="ARBA" id="ARBA00050776"/>
    </source>
</evidence>
<dbReference type="InterPro" id="IPR015424">
    <property type="entry name" value="PyrdxlP-dep_Trfase"/>
</dbReference>
<dbReference type="PIRSF" id="PIRSF005572">
    <property type="entry name" value="NifS"/>
    <property type="match status" value="1"/>
</dbReference>
<evidence type="ECO:0000256" key="3">
    <source>
        <dbReference type="ARBA" id="ARBA00006490"/>
    </source>
</evidence>
<dbReference type="GO" id="GO:0031071">
    <property type="term" value="F:cysteine desulfurase activity"/>
    <property type="evidence" value="ECO:0007669"/>
    <property type="project" value="UniProtKB-EC"/>
</dbReference>
<evidence type="ECO:0000256" key="10">
    <source>
        <dbReference type="ARBA" id="ARBA00023014"/>
    </source>
</evidence>
<dbReference type="InterPro" id="IPR016454">
    <property type="entry name" value="Cysteine_dSase"/>
</dbReference>
<dbReference type="Gene3D" id="1.10.260.50">
    <property type="match status" value="1"/>
</dbReference>
<keyword evidence="7 13" id="KW-0479">Metal-binding</keyword>
<comment type="subunit">
    <text evidence="4">Homodimer.</text>
</comment>
<dbReference type="SUPFAM" id="SSF53383">
    <property type="entry name" value="PLP-dependent transferases"/>
    <property type="match status" value="1"/>
</dbReference>
<sequence>MRKVYFDNNATTPVHPVVAEFAKPFLGEFFGNPSSLHWAGREVRCFFNDAREQAANMIHAQPSEIVFTGCGSESDNHAVKGLAYAKRDEGRHIITTMIEHPAVLNACKHLQADGYDVTYLPVDGEGQIEPDDVKKAIRNDTILISVMYANNETGNLLPIREIGEIAKEHGITFHSDMVQAMGKTDIDMDSLKVDLASFSGHKVYAPKGVGILYIREGREIESLIHGGHQEGSRRAGTENIMGAVAFGKACETITKEMAGENGRIETLRGRLLDGILERVDHVRFNGHPTRRLPNTLNLSFEYVEAESLLIALDLNGIAVSSGSACSSGSTEPSHVLLAMRIPPETCQSAIRLSLGRGNTEEDVDYALSVIPGVVTGLREMSPLYKRP</sequence>
<keyword evidence="8 13" id="KW-0663">Pyridoxal phosphate</keyword>
<dbReference type="InterPro" id="IPR015422">
    <property type="entry name" value="PyrdxlP-dep_Trfase_small"/>
</dbReference>
<dbReference type="GO" id="GO:0046872">
    <property type="term" value="F:metal ion binding"/>
    <property type="evidence" value="ECO:0007669"/>
    <property type="project" value="UniProtKB-KW"/>
</dbReference>
<dbReference type="PROSITE" id="PS00595">
    <property type="entry name" value="AA_TRANSFER_CLASS_5"/>
    <property type="match status" value="1"/>
</dbReference>
<dbReference type="AlphaFoldDB" id="A0A971M2Y9"/>
<comment type="catalytic activity">
    <reaction evidence="11 13">
        <text>(sulfur carrier)-H + L-cysteine = (sulfur carrier)-SH + L-alanine</text>
        <dbReference type="Rhea" id="RHEA:43892"/>
        <dbReference type="Rhea" id="RHEA-COMP:14737"/>
        <dbReference type="Rhea" id="RHEA-COMP:14739"/>
        <dbReference type="ChEBI" id="CHEBI:29917"/>
        <dbReference type="ChEBI" id="CHEBI:35235"/>
        <dbReference type="ChEBI" id="CHEBI:57972"/>
        <dbReference type="ChEBI" id="CHEBI:64428"/>
        <dbReference type="EC" id="2.8.1.7"/>
    </reaction>
</comment>
<keyword evidence="6 13" id="KW-0808">Transferase</keyword>
<dbReference type="Gene3D" id="3.90.1150.10">
    <property type="entry name" value="Aspartate Aminotransferase, domain 1"/>
    <property type="match status" value="1"/>
</dbReference>
<evidence type="ECO:0000256" key="8">
    <source>
        <dbReference type="ARBA" id="ARBA00022898"/>
    </source>
</evidence>
<reference evidence="15" key="1">
    <citation type="journal article" date="2020" name="Biotechnol. Biofuels">
        <title>New insights from the biogas microbiome by comprehensive genome-resolved metagenomics of nearly 1600 species originating from multiple anaerobic digesters.</title>
        <authorList>
            <person name="Campanaro S."/>
            <person name="Treu L."/>
            <person name="Rodriguez-R L.M."/>
            <person name="Kovalovszki A."/>
            <person name="Ziels R.M."/>
            <person name="Maus I."/>
            <person name="Zhu X."/>
            <person name="Kougias P.G."/>
            <person name="Basile A."/>
            <person name="Luo G."/>
            <person name="Schluter A."/>
            <person name="Konstantinidis K.T."/>
            <person name="Angelidaki I."/>
        </authorList>
    </citation>
    <scope>NUCLEOTIDE SEQUENCE</scope>
    <source>
        <strain evidence="15">AS06rmzACSIP_7</strain>
    </source>
</reference>
<evidence type="ECO:0000256" key="2">
    <source>
        <dbReference type="ARBA" id="ARBA00003120"/>
    </source>
</evidence>
<protein>
    <recommendedName>
        <fullName evidence="5 13">Cysteine desulfurase</fullName>
        <ecNumber evidence="5 13">2.8.1.7</ecNumber>
    </recommendedName>
    <alternativeName>
        <fullName evidence="13">Nitrogenase metalloclusters biosynthesis protein NifS</fullName>
    </alternativeName>
</protein>
<evidence type="ECO:0000256" key="5">
    <source>
        <dbReference type="ARBA" id="ARBA00012239"/>
    </source>
</evidence>
<evidence type="ECO:0000256" key="4">
    <source>
        <dbReference type="ARBA" id="ARBA00011738"/>
    </source>
</evidence>
<dbReference type="EC" id="2.8.1.7" evidence="5 13"/>
<dbReference type="NCBIfam" id="TIGR03402">
    <property type="entry name" value="FeS_nifS"/>
    <property type="match status" value="1"/>
</dbReference>
<evidence type="ECO:0000256" key="7">
    <source>
        <dbReference type="ARBA" id="ARBA00022723"/>
    </source>
</evidence>
<dbReference type="FunFam" id="3.40.640.10:FF:000084">
    <property type="entry name" value="IscS-like cysteine desulfurase"/>
    <property type="match status" value="1"/>
</dbReference>
<accession>A0A971M2Y9</accession>
<dbReference type="EMBL" id="JAAYEE010000075">
    <property type="protein sequence ID" value="NLW34710.1"/>
    <property type="molecule type" value="Genomic_DNA"/>
</dbReference>
<dbReference type="PANTHER" id="PTHR11601">
    <property type="entry name" value="CYSTEINE DESULFURYLASE FAMILY MEMBER"/>
    <property type="match status" value="1"/>
</dbReference>
<evidence type="ECO:0000259" key="14">
    <source>
        <dbReference type="Pfam" id="PF00266"/>
    </source>
</evidence>
<dbReference type="GO" id="GO:0030170">
    <property type="term" value="F:pyridoxal phosphate binding"/>
    <property type="evidence" value="ECO:0007669"/>
    <property type="project" value="InterPro"/>
</dbReference>
<evidence type="ECO:0000256" key="9">
    <source>
        <dbReference type="ARBA" id="ARBA00023004"/>
    </source>
</evidence>
<evidence type="ECO:0000313" key="16">
    <source>
        <dbReference type="Proteomes" id="UP000777265"/>
    </source>
</evidence>
<dbReference type="InterPro" id="IPR020578">
    <property type="entry name" value="Aminotrans_V_PyrdxlP_BS"/>
</dbReference>
<dbReference type="InterPro" id="IPR017772">
    <property type="entry name" value="Cys_deSase_NifS_bac/arc"/>
</dbReference>
<gene>
    <name evidence="15" type="primary">nifS</name>
    <name evidence="15" type="ORF">GXY80_04405</name>
</gene>
<comment type="cofactor">
    <cofactor evidence="1 12">
        <name>pyridoxal 5'-phosphate</name>
        <dbReference type="ChEBI" id="CHEBI:597326"/>
    </cofactor>
</comment>
<dbReference type="PANTHER" id="PTHR11601:SF34">
    <property type="entry name" value="CYSTEINE DESULFURASE"/>
    <property type="match status" value="1"/>
</dbReference>
<dbReference type="InterPro" id="IPR015421">
    <property type="entry name" value="PyrdxlP-dep_Trfase_major"/>
</dbReference>
<comment type="function">
    <text evidence="2">Catalyzes the removal of elemental sulfur atoms from cysteine to produce alanine. Seems to participate in the biosynthesis of the nitrogenase metalloclusters by providing the inorganic sulfur required for the Fe-S core formation.</text>
</comment>
<evidence type="ECO:0000313" key="15">
    <source>
        <dbReference type="EMBL" id="NLW34710.1"/>
    </source>
</evidence>
<dbReference type="InterPro" id="IPR000192">
    <property type="entry name" value="Aminotrans_V_dom"/>
</dbReference>
<dbReference type="Proteomes" id="UP000777265">
    <property type="component" value="Unassembled WGS sequence"/>
</dbReference>
<dbReference type="Gene3D" id="3.40.640.10">
    <property type="entry name" value="Type I PLP-dependent aspartate aminotransferase-like (Major domain)"/>
    <property type="match status" value="1"/>
</dbReference>
<dbReference type="GO" id="GO:0051536">
    <property type="term" value="F:iron-sulfur cluster binding"/>
    <property type="evidence" value="ECO:0007669"/>
    <property type="project" value="UniProtKB-KW"/>
</dbReference>
<proteinExistence type="inferred from homology"/>
<dbReference type="GO" id="GO:0006520">
    <property type="term" value="P:amino acid metabolic process"/>
    <property type="evidence" value="ECO:0007669"/>
    <property type="project" value="InterPro"/>
</dbReference>
<keyword evidence="9 13" id="KW-0408">Iron</keyword>
<reference evidence="15" key="2">
    <citation type="submission" date="2020-01" db="EMBL/GenBank/DDBJ databases">
        <authorList>
            <person name="Campanaro S."/>
        </authorList>
    </citation>
    <scope>NUCLEOTIDE SEQUENCE</scope>
    <source>
        <strain evidence="15">AS06rmzACSIP_7</strain>
    </source>
</reference>
<dbReference type="Pfam" id="PF00266">
    <property type="entry name" value="Aminotran_5"/>
    <property type="match status" value="1"/>
</dbReference>
<organism evidence="15 16">
    <name type="scientific">Syntrophorhabdus aromaticivorans</name>
    <dbReference type="NCBI Taxonomy" id="328301"/>
    <lineage>
        <taxon>Bacteria</taxon>
        <taxon>Pseudomonadati</taxon>
        <taxon>Thermodesulfobacteriota</taxon>
        <taxon>Syntrophorhabdia</taxon>
        <taxon>Syntrophorhabdales</taxon>
        <taxon>Syntrophorhabdaceae</taxon>
        <taxon>Syntrophorhabdus</taxon>
    </lineage>
</organism>
<name>A0A971M2Y9_9BACT</name>
<evidence type="ECO:0000256" key="12">
    <source>
        <dbReference type="RuleBase" id="RU004504"/>
    </source>
</evidence>
<evidence type="ECO:0000256" key="1">
    <source>
        <dbReference type="ARBA" id="ARBA00001933"/>
    </source>
</evidence>
<feature type="domain" description="Aminotransferase class V" evidence="14">
    <location>
        <begin position="4"/>
        <end position="365"/>
    </location>
</feature>
<comment type="similarity">
    <text evidence="3 13">Belongs to the class-V pyridoxal-phosphate-dependent aminotransferase family. NifS/IscS subfamily.</text>
</comment>